<dbReference type="RefSeq" id="WP_200758953.1">
    <property type="nucleotide sequence ID" value="NZ_AP023366.1"/>
</dbReference>
<name>A0A7I8DE68_9BACL</name>
<dbReference type="Proteomes" id="UP000593802">
    <property type="component" value="Chromosome"/>
</dbReference>
<dbReference type="KEGG" id="eff:skT53_33120"/>
<gene>
    <name evidence="1" type="ORF">skT53_33120</name>
</gene>
<evidence type="ECO:0000313" key="1">
    <source>
        <dbReference type="EMBL" id="BCJ88327.1"/>
    </source>
</evidence>
<keyword evidence="2" id="KW-1185">Reference proteome</keyword>
<organism evidence="1 2">
    <name type="scientific">Effusibacillus dendaii</name>
    <dbReference type="NCBI Taxonomy" id="2743772"/>
    <lineage>
        <taxon>Bacteria</taxon>
        <taxon>Bacillati</taxon>
        <taxon>Bacillota</taxon>
        <taxon>Bacilli</taxon>
        <taxon>Bacillales</taxon>
        <taxon>Alicyclobacillaceae</taxon>
        <taxon>Effusibacillus</taxon>
    </lineage>
</organism>
<dbReference type="EMBL" id="AP023366">
    <property type="protein sequence ID" value="BCJ88327.1"/>
    <property type="molecule type" value="Genomic_DNA"/>
</dbReference>
<sequence>MEYFKDFVGQFVNVEISGGKCFRGNFIDFGLDIVVIYNEKQFLYIPLVHIQNLTLSSANESDIVSPPEAPIDNQAENISYRKILNNAKGRFLEIYVTGNKAIHGYLTSVMNDYFVFHSIVYKSIFVSLNHLKWLIPYHPDVTPYSLNRQSIPFNPPPTTLSRTFKEQCTKLQGNMVVFDLGDNPNKIGLLQTVNNNNNMLELITANGAKVYWNLQHLKTVNIA</sequence>
<evidence type="ECO:0008006" key="3">
    <source>
        <dbReference type="Google" id="ProtNLM"/>
    </source>
</evidence>
<accession>A0A7I8DE68</accession>
<proteinExistence type="predicted"/>
<evidence type="ECO:0000313" key="2">
    <source>
        <dbReference type="Proteomes" id="UP000593802"/>
    </source>
</evidence>
<dbReference type="AlphaFoldDB" id="A0A7I8DE68"/>
<reference evidence="1 2" key="1">
    <citation type="submission" date="2020-08" db="EMBL/GenBank/DDBJ databases">
        <title>Complete Genome Sequence of Effusibacillus dendaii Strain skT53, Isolated from Farmland soil.</title>
        <authorList>
            <person name="Konishi T."/>
            <person name="Kawasaki H."/>
        </authorList>
    </citation>
    <scope>NUCLEOTIDE SEQUENCE [LARGE SCALE GENOMIC DNA]</scope>
    <source>
        <strain evidence="2">skT53</strain>
    </source>
</reference>
<protein>
    <recommendedName>
        <fullName evidence="3">DUF2642 domain-containing protein</fullName>
    </recommendedName>
</protein>